<dbReference type="Pfam" id="PF00930">
    <property type="entry name" value="DPPIV_N"/>
    <property type="match status" value="1"/>
</dbReference>
<proteinExistence type="predicted"/>
<sequence length="218" mass="25626">METEVLLGEGILRKSRDFCKGTETNRMEWCNINKLLIFWQDGNLYYSESAESATSVRITNGGQNWAHGIFDWVYKEEIYERDDKAVFWSVMGEKLAFLSQEVNPKEKSIYMTSYSARSNYPVMVELKYPKTHEKYLPTYVVNIWDKKTRELKQMDVQLRDSTAFHYIFRAKWIVMDGKEYLVVTFANRLQTGISITICDHESGMCKLVRCLPIFCELL</sequence>
<keyword evidence="2" id="KW-0720">Serine protease</keyword>
<evidence type="ECO:0000259" key="4">
    <source>
        <dbReference type="Pfam" id="PF00930"/>
    </source>
</evidence>
<organism evidence="5 6">
    <name type="scientific">Strongylus vulgaris</name>
    <name type="common">Blood worm</name>
    <dbReference type="NCBI Taxonomy" id="40348"/>
    <lineage>
        <taxon>Eukaryota</taxon>
        <taxon>Metazoa</taxon>
        <taxon>Ecdysozoa</taxon>
        <taxon>Nematoda</taxon>
        <taxon>Chromadorea</taxon>
        <taxon>Rhabditida</taxon>
        <taxon>Rhabditina</taxon>
        <taxon>Rhabditomorpha</taxon>
        <taxon>Strongyloidea</taxon>
        <taxon>Strongylidae</taxon>
        <taxon>Strongylus</taxon>
    </lineage>
</organism>
<feature type="domain" description="Dipeptidylpeptidase IV N-terminal" evidence="4">
    <location>
        <begin position="23"/>
        <end position="207"/>
    </location>
</feature>
<dbReference type="Proteomes" id="UP000270094">
    <property type="component" value="Unassembled WGS sequence"/>
</dbReference>
<evidence type="ECO:0000256" key="1">
    <source>
        <dbReference type="ARBA" id="ARBA00022438"/>
    </source>
</evidence>
<evidence type="ECO:0000313" key="5">
    <source>
        <dbReference type="EMBL" id="VDM75965.1"/>
    </source>
</evidence>
<dbReference type="AlphaFoldDB" id="A0A3P7KZU5"/>
<accession>A0A3P7KZU5</accession>
<dbReference type="PANTHER" id="PTHR11731">
    <property type="entry name" value="PROTEASE FAMILY S9B,C DIPEPTIDYL-PEPTIDASE IV-RELATED"/>
    <property type="match status" value="1"/>
</dbReference>
<dbReference type="GO" id="GO:0006508">
    <property type="term" value="P:proteolysis"/>
    <property type="evidence" value="ECO:0007669"/>
    <property type="project" value="InterPro"/>
</dbReference>
<keyword evidence="1" id="KW-0031">Aminopeptidase</keyword>
<keyword evidence="1" id="KW-0378">Hydrolase</keyword>
<keyword evidence="6" id="KW-1185">Reference proteome</keyword>
<dbReference type="GO" id="GO:0008239">
    <property type="term" value="F:dipeptidyl-peptidase activity"/>
    <property type="evidence" value="ECO:0007669"/>
    <property type="project" value="TreeGrafter"/>
</dbReference>
<dbReference type="GO" id="GO:0004177">
    <property type="term" value="F:aminopeptidase activity"/>
    <property type="evidence" value="ECO:0007669"/>
    <property type="project" value="UniProtKB-KW"/>
</dbReference>
<reference evidence="5 6" key="1">
    <citation type="submission" date="2018-11" db="EMBL/GenBank/DDBJ databases">
        <authorList>
            <consortium name="Pathogen Informatics"/>
        </authorList>
    </citation>
    <scope>NUCLEOTIDE SEQUENCE [LARGE SCALE GENOMIC DNA]</scope>
</reference>
<keyword evidence="1" id="KW-0645">Protease</keyword>
<keyword evidence="3" id="KW-0325">Glycoprotein</keyword>
<dbReference type="Gene3D" id="2.140.10.30">
    <property type="entry name" value="Dipeptidylpeptidase IV, N-terminal domain"/>
    <property type="match status" value="1"/>
</dbReference>
<dbReference type="InterPro" id="IPR050278">
    <property type="entry name" value="Serine_Prot_S9B/DPPIV"/>
</dbReference>
<dbReference type="InterPro" id="IPR002469">
    <property type="entry name" value="Peptidase_S9B_N"/>
</dbReference>
<name>A0A3P7KZU5_STRVU</name>
<protein>
    <recommendedName>
        <fullName evidence="4">Dipeptidylpeptidase IV N-terminal domain-containing protein</fullName>
    </recommendedName>
</protein>
<gene>
    <name evidence="5" type="ORF">SVUK_LOCUS10963</name>
</gene>
<evidence type="ECO:0000256" key="3">
    <source>
        <dbReference type="ARBA" id="ARBA00023180"/>
    </source>
</evidence>
<dbReference type="GO" id="GO:0008236">
    <property type="term" value="F:serine-type peptidase activity"/>
    <property type="evidence" value="ECO:0007669"/>
    <property type="project" value="UniProtKB-KW"/>
</dbReference>
<dbReference type="GO" id="GO:0005886">
    <property type="term" value="C:plasma membrane"/>
    <property type="evidence" value="ECO:0007669"/>
    <property type="project" value="TreeGrafter"/>
</dbReference>
<dbReference type="EMBL" id="UYYB01096116">
    <property type="protein sequence ID" value="VDM75965.1"/>
    <property type="molecule type" value="Genomic_DNA"/>
</dbReference>
<evidence type="ECO:0000256" key="2">
    <source>
        <dbReference type="ARBA" id="ARBA00022825"/>
    </source>
</evidence>
<dbReference type="OrthoDB" id="16520at2759"/>
<dbReference type="PANTHER" id="PTHR11731:SF200">
    <property type="entry name" value="DIPEPTIDYL PEPTIDASE 10, ISOFORM B"/>
    <property type="match status" value="1"/>
</dbReference>
<dbReference type="SUPFAM" id="SSF82171">
    <property type="entry name" value="DPP6 N-terminal domain-like"/>
    <property type="match status" value="1"/>
</dbReference>
<evidence type="ECO:0000313" key="6">
    <source>
        <dbReference type="Proteomes" id="UP000270094"/>
    </source>
</evidence>